<name>A0ABU4UKI3_9GAMM</name>
<evidence type="ECO:0000313" key="8">
    <source>
        <dbReference type="Proteomes" id="UP001284537"/>
    </source>
</evidence>
<feature type="domain" description="PAS" evidence="2">
    <location>
        <begin position="292"/>
        <end position="362"/>
    </location>
</feature>
<feature type="domain" description="PAC" evidence="3">
    <location>
        <begin position="613"/>
        <end position="667"/>
    </location>
</feature>
<feature type="domain" description="EAL" evidence="4">
    <location>
        <begin position="841"/>
        <end position="1095"/>
    </location>
</feature>
<dbReference type="InterPro" id="IPR001633">
    <property type="entry name" value="EAL_dom"/>
</dbReference>
<keyword evidence="1" id="KW-1133">Transmembrane helix</keyword>
<feature type="domain" description="GGDEF" evidence="5">
    <location>
        <begin position="699"/>
        <end position="832"/>
    </location>
</feature>
<feature type="domain" description="PAC" evidence="3">
    <location>
        <begin position="365"/>
        <end position="418"/>
    </location>
</feature>
<feature type="transmembrane region" description="Helical" evidence="1">
    <location>
        <begin position="160"/>
        <end position="185"/>
    </location>
</feature>
<dbReference type="SMART" id="SM00267">
    <property type="entry name" value="GGDEF"/>
    <property type="match status" value="1"/>
</dbReference>
<evidence type="ECO:0000259" key="3">
    <source>
        <dbReference type="PROSITE" id="PS50113"/>
    </source>
</evidence>
<dbReference type="Gene3D" id="3.30.70.270">
    <property type="match status" value="1"/>
</dbReference>
<dbReference type="PANTHER" id="PTHR44757:SF2">
    <property type="entry name" value="BIOFILM ARCHITECTURE MAINTENANCE PROTEIN MBAA"/>
    <property type="match status" value="1"/>
</dbReference>
<dbReference type="Pfam" id="PF08448">
    <property type="entry name" value="PAS_4"/>
    <property type="match status" value="2"/>
</dbReference>
<dbReference type="NCBIfam" id="TIGR00254">
    <property type="entry name" value="GGDEF"/>
    <property type="match status" value="1"/>
</dbReference>
<dbReference type="RefSeq" id="WP_319962974.1">
    <property type="nucleotide sequence ID" value="NZ_JAXARY010000029.1"/>
</dbReference>
<dbReference type="InterPro" id="IPR005330">
    <property type="entry name" value="MHYT_dom"/>
</dbReference>
<dbReference type="PROSITE" id="PS50883">
    <property type="entry name" value="EAL"/>
    <property type="match status" value="1"/>
</dbReference>
<feature type="transmembrane region" description="Helical" evidence="1">
    <location>
        <begin position="95"/>
        <end position="117"/>
    </location>
</feature>
<dbReference type="CDD" id="cd01949">
    <property type="entry name" value="GGDEF"/>
    <property type="match status" value="1"/>
</dbReference>
<dbReference type="InterPro" id="IPR035919">
    <property type="entry name" value="EAL_sf"/>
</dbReference>
<dbReference type="CDD" id="cd01948">
    <property type="entry name" value="EAL"/>
    <property type="match status" value="1"/>
</dbReference>
<feature type="domain" description="PAS" evidence="2">
    <location>
        <begin position="419"/>
        <end position="474"/>
    </location>
</feature>
<dbReference type="Pfam" id="PF13426">
    <property type="entry name" value="PAS_9"/>
    <property type="match status" value="1"/>
</dbReference>
<dbReference type="PANTHER" id="PTHR44757">
    <property type="entry name" value="DIGUANYLATE CYCLASE DGCP"/>
    <property type="match status" value="1"/>
</dbReference>
<dbReference type="EMBL" id="JAXARY010000029">
    <property type="protein sequence ID" value="MDX8130007.1"/>
    <property type="molecule type" value="Genomic_DNA"/>
</dbReference>
<dbReference type="PROSITE" id="PS50112">
    <property type="entry name" value="PAS"/>
    <property type="match status" value="3"/>
</dbReference>
<dbReference type="InterPro" id="IPR043128">
    <property type="entry name" value="Rev_trsase/Diguanyl_cyclase"/>
</dbReference>
<accession>A0ABU4UKI3</accession>
<keyword evidence="1" id="KW-0472">Membrane</keyword>
<feature type="domain" description="MHYT" evidence="6">
    <location>
        <begin position="1"/>
        <end position="188"/>
    </location>
</feature>
<comment type="caution">
    <text evidence="7">The sequence shown here is derived from an EMBL/GenBank/DDBJ whole genome shotgun (WGS) entry which is preliminary data.</text>
</comment>
<proteinExistence type="predicted"/>
<dbReference type="Pfam" id="PF03707">
    <property type="entry name" value="MHYT"/>
    <property type="match status" value="2"/>
</dbReference>
<dbReference type="InterPro" id="IPR029787">
    <property type="entry name" value="Nucleotide_cyclase"/>
</dbReference>
<dbReference type="SMART" id="SM00091">
    <property type="entry name" value="PAS"/>
    <property type="match status" value="3"/>
</dbReference>
<dbReference type="SUPFAM" id="SSF141868">
    <property type="entry name" value="EAL domain-like"/>
    <property type="match status" value="1"/>
</dbReference>
<dbReference type="InterPro" id="IPR013656">
    <property type="entry name" value="PAS_4"/>
</dbReference>
<evidence type="ECO:0000259" key="4">
    <source>
        <dbReference type="PROSITE" id="PS50883"/>
    </source>
</evidence>
<dbReference type="NCBIfam" id="TIGR00229">
    <property type="entry name" value="sensory_box"/>
    <property type="match status" value="3"/>
</dbReference>
<dbReference type="Proteomes" id="UP001284537">
    <property type="component" value="Unassembled WGS sequence"/>
</dbReference>
<keyword evidence="1" id="KW-0812">Transmembrane</keyword>
<dbReference type="InterPro" id="IPR001610">
    <property type="entry name" value="PAC"/>
</dbReference>
<dbReference type="SMART" id="SM00052">
    <property type="entry name" value="EAL"/>
    <property type="match status" value="1"/>
</dbReference>
<gene>
    <name evidence="7" type="ORF">QLH52_22135</name>
</gene>
<dbReference type="PROSITE" id="PS50113">
    <property type="entry name" value="PAC"/>
    <property type="match status" value="3"/>
</dbReference>
<dbReference type="InterPro" id="IPR035965">
    <property type="entry name" value="PAS-like_dom_sf"/>
</dbReference>
<organism evidence="7 8">
    <name type="scientific">Methylomonas defluvii</name>
    <dbReference type="NCBI Taxonomy" id="3045149"/>
    <lineage>
        <taxon>Bacteria</taxon>
        <taxon>Pseudomonadati</taxon>
        <taxon>Pseudomonadota</taxon>
        <taxon>Gammaproteobacteria</taxon>
        <taxon>Methylococcales</taxon>
        <taxon>Methylococcaceae</taxon>
        <taxon>Methylomonas</taxon>
    </lineage>
</organism>
<evidence type="ECO:0000313" key="7">
    <source>
        <dbReference type="EMBL" id="MDX8130007.1"/>
    </source>
</evidence>
<feature type="domain" description="PAC" evidence="3">
    <location>
        <begin position="492"/>
        <end position="545"/>
    </location>
</feature>
<evidence type="ECO:0000259" key="5">
    <source>
        <dbReference type="PROSITE" id="PS50887"/>
    </source>
</evidence>
<dbReference type="SUPFAM" id="SSF55073">
    <property type="entry name" value="Nucleotide cyclase"/>
    <property type="match status" value="1"/>
</dbReference>
<dbReference type="PROSITE" id="PS50924">
    <property type="entry name" value="MHYT"/>
    <property type="match status" value="1"/>
</dbReference>
<evidence type="ECO:0000259" key="2">
    <source>
        <dbReference type="PROSITE" id="PS50112"/>
    </source>
</evidence>
<dbReference type="InterPro" id="IPR000014">
    <property type="entry name" value="PAS"/>
</dbReference>
<dbReference type="Pfam" id="PF00990">
    <property type="entry name" value="GGDEF"/>
    <property type="match status" value="1"/>
</dbReference>
<dbReference type="Pfam" id="PF00563">
    <property type="entry name" value="EAL"/>
    <property type="match status" value="1"/>
</dbReference>
<dbReference type="SMART" id="SM00086">
    <property type="entry name" value="PAC"/>
    <property type="match status" value="3"/>
</dbReference>
<evidence type="ECO:0000259" key="6">
    <source>
        <dbReference type="PROSITE" id="PS50924"/>
    </source>
</evidence>
<feature type="transmembrane region" description="Helical" evidence="1">
    <location>
        <begin position="6"/>
        <end position="28"/>
    </location>
</feature>
<feature type="domain" description="PAS" evidence="2">
    <location>
        <begin position="542"/>
        <end position="588"/>
    </location>
</feature>
<protein>
    <submittedName>
        <fullName evidence="7">EAL domain-containing protein</fullName>
    </submittedName>
</protein>
<dbReference type="InterPro" id="IPR000700">
    <property type="entry name" value="PAS-assoc_C"/>
</dbReference>
<dbReference type="InterPro" id="IPR000160">
    <property type="entry name" value="GGDEF_dom"/>
</dbReference>
<dbReference type="SUPFAM" id="SSF55785">
    <property type="entry name" value="PYP-like sensor domain (PAS domain)"/>
    <property type="match status" value="3"/>
</dbReference>
<reference evidence="7 8" key="1">
    <citation type="submission" date="2023-11" db="EMBL/GenBank/DDBJ databases">
        <authorList>
            <person name="Ouyang M.-Y."/>
        </authorList>
    </citation>
    <scope>NUCLEOTIDE SEQUENCE [LARGE SCALE GENOMIC DNA]</scope>
    <source>
        <strain evidence="7 8">OY6</strain>
    </source>
</reference>
<dbReference type="Gene3D" id="3.30.450.20">
    <property type="entry name" value="PAS domain"/>
    <property type="match status" value="3"/>
</dbReference>
<sequence length="1104" mass="122071">MEYTYNINLVAISVATAWTSCLICFEYLRNGRLVGGAITLGSGIWCMHFLGMLAMRTPVPCSYDIKLTLLSYGMTIVGIHLGLTVALRSENTRRIYYAALLMGSALSAMQFLGMASLKMTPPILYNFGLIARSLAITFSVAYAVLWIFTRLDQLHKLNSILSLVIVSLLMSIAISGMQYSAMAAAQFTTDATCEAGALSMGAQSLTTLVGGGGMLLLVYSVLIFLTQPDTKIWIILLLIFTGEVSFMAILEHSGLLVQLGVGGSVIDGLVVVGLALPALRKCKNITCALNFERQQLQTLINTLPDLVWLKDINGVYLNCNQRFERFFGAKTADILGKTDYDFVEQDLADFFKANDEAVIRQGCALVNEERITFAEDGHSELLETTKAPVFDQQGKMVGVLGVGHDITKLRQDAELLKQREQQLRAIIDHAPIGIWMTNDDGRYCFVNKTFCDAVGITESQFLAAEQLNDLLGEEVARNCIQSDIECMAQDTPHISYETLSFANGEPHILEITKVNLCAATGKTRGIIGIASDITERLKNQENLKLAGKVFNHAREGIMVTDIKGIIIEVNDAFTRITGYSREEALGQNARILQSGRQSPVFYKDLWQALTTHQYWEGEIWNRRKSGEVYAEWLTISAVCNASNEIQHFVGLFSDITAMKDFQQQLQHIAHYDALTHLPNRVLLAERLQQALIHSQRHHSMVAIAFLDLDGFKAINDLHGHDVGDRVLITIAERLKSALRDGDTLARIGGDEFVAVITSMEKLANIELVLQRLVSAAAEYLNLDNRVLQVTASIGVTLFPQDGVDAEQLIRHADQAMYIAKQAGKNRYHLFDVQHDAAIQAQRENLQEIQLGLERGEFTLYYQPQINMKTGEIVGAEALIRWQHPSRGLLAPGFFLPTIESHPLSMELGEWVIDTALAQLAQWHAAGLTISVSVNISAYELQQAEFITHISTILGKHSGINPKFLELEVLETSAIEDMADVSVTMKRCRELGVRFALDDFGTGYSSLTYLKRLPVDLLKIDQSFIRDMLDDPDDLAIVTGVIGLATAFNRHVIAEGVETIAHGTQLLSMGCDLAQGYGIARPMPGGQIPDWAVSWCPNEAWIADS</sequence>
<feature type="transmembrane region" description="Helical" evidence="1">
    <location>
        <begin position="232"/>
        <end position="250"/>
    </location>
</feature>
<feature type="transmembrane region" description="Helical" evidence="1">
    <location>
        <begin position="205"/>
        <end position="225"/>
    </location>
</feature>
<dbReference type="Gene3D" id="3.20.20.450">
    <property type="entry name" value="EAL domain"/>
    <property type="match status" value="1"/>
</dbReference>
<dbReference type="PROSITE" id="PS50887">
    <property type="entry name" value="GGDEF"/>
    <property type="match status" value="1"/>
</dbReference>
<keyword evidence="8" id="KW-1185">Reference proteome</keyword>
<dbReference type="CDD" id="cd00130">
    <property type="entry name" value="PAS"/>
    <property type="match status" value="2"/>
</dbReference>
<feature type="transmembrane region" description="Helical" evidence="1">
    <location>
        <begin position="67"/>
        <end position="88"/>
    </location>
</feature>
<evidence type="ECO:0000256" key="1">
    <source>
        <dbReference type="PROSITE-ProRule" id="PRU00244"/>
    </source>
</evidence>
<dbReference type="InterPro" id="IPR052155">
    <property type="entry name" value="Biofilm_reg_signaling"/>
</dbReference>
<feature type="transmembrane region" description="Helical" evidence="1">
    <location>
        <begin position="33"/>
        <end position="55"/>
    </location>
</feature>
<comment type="caution">
    <text evidence="1">Lacks conserved residue(s) required for the propagation of feature annotation.</text>
</comment>
<feature type="transmembrane region" description="Helical" evidence="1">
    <location>
        <begin position="123"/>
        <end position="148"/>
    </location>
</feature>